<dbReference type="Pfam" id="PF00158">
    <property type="entry name" value="Sigma54_activat"/>
    <property type="match status" value="1"/>
</dbReference>
<dbReference type="CDD" id="cd00009">
    <property type="entry name" value="AAA"/>
    <property type="match status" value="1"/>
</dbReference>
<proteinExistence type="predicted"/>
<dbReference type="Gene3D" id="3.40.50.300">
    <property type="entry name" value="P-loop containing nucleotide triphosphate hydrolases"/>
    <property type="match status" value="1"/>
</dbReference>
<evidence type="ECO:0000313" key="7">
    <source>
        <dbReference type="EMBL" id="MDX8417315.1"/>
    </source>
</evidence>
<accession>A0ABU4WL80</accession>
<organism evidence="7 8">
    <name type="scientific">Absicoccus intestinalis</name>
    <dbReference type="NCBI Taxonomy" id="2926319"/>
    <lineage>
        <taxon>Bacteria</taxon>
        <taxon>Bacillati</taxon>
        <taxon>Bacillota</taxon>
        <taxon>Erysipelotrichia</taxon>
        <taxon>Erysipelotrichales</taxon>
        <taxon>Erysipelotrichaceae</taxon>
        <taxon>Absicoccus</taxon>
    </lineage>
</organism>
<protein>
    <submittedName>
        <fullName evidence="7">Sigma 54-interacting transcriptional regulator</fullName>
    </submittedName>
</protein>
<dbReference type="InterPro" id="IPR004701">
    <property type="entry name" value="PTS_EIIA_man-typ"/>
</dbReference>
<feature type="domain" description="PTS EIIA type-4" evidence="5">
    <location>
        <begin position="572"/>
        <end position="696"/>
    </location>
</feature>
<dbReference type="InterPro" id="IPR036634">
    <property type="entry name" value="PRD_sf"/>
</dbReference>
<evidence type="ECO:0000256" key="3">
    <source>
        <dbReference type="ARBA" id="ARBA00022840"/>
    </source>
</evidence>
<dbReference type="Gene3D" id="1.10.1790.10">
    <property type="entry name" value="PRD domain"/>
    <property type="match status" value="2"/>
</dbReference>
<feature type="domain" description="Sigma-54 factor interaction" evidence="4">
    <location>
        <begin position="111"/>
        <end position="346"/>
    </location>
</feature>
<dbReference type="Proteomes" id="UP001285244">
    <property type="component" value="Unassembled WGS sequence"/>
</dbReference>
<evidence type="ECO:0000259" key="5">
    <source>
        <dbReference type="PROSITE" id="PS51096"/>
    </source>
</evidence>
<dbReference type="SMART" id="SM00382">
    <property type="entry name" value="AAA"/>
    <property type="match status" value="1"/>
</dbReference>
<dbReference type="SUPFAM" id="SSF52540">
    <property type="entry name" value="P-loop containing nucleoside triphosphate hydrolases"/>
    <property type="match status" value="1"/>
</dbReference>
<evidence type="ECO:0000259" key="4">
    <source>
        <dbReference type="PROSITE" id="PS50045"/>
    </source>
</evidence>
<dbReference type="EMBL" id="JALBUS010000006">
    <property type="protein sequence ID" value="MDX8417315.1"/>
    <property type="molecule type" value="Genomic_DNA"/>
</dbReference>
<dbReference type="InterPro" id="IPR003593">
    <property type="entry name" value="AAA+_ATPase"/>
</dbReference>
<feature type="domain" description="PRD" evidence="6">
    <location>
        <begin position="468"/>
        <end position="568"/>
    </location>
</feature>
<dbReference type="PANTHER" id="PTHR32071">
    <property type="entry name" value="TRANSCRIPTIONAL REGULATORY PROTEIN"/>
    <property type="match status" value="1"/>
</dbReference>
<keyword evidence="8" id="KW-1185">Reference proteome</keyword>
<dbReference type="SUPFAM" id="SSF63520">
    <property type="entry name" value="PTS-regulatory domain, PRD"/>
    <property type="match status" value="2"/>
</dbReference>
<dbReference type="Pfam" id="PF03610">
    <property type="entry name" value="EIIA-man"/>
    <property type="match status" value="1"/>
</dbReference>
<dbReference type="PROSITE" id="PS50045">
    <property type="entry name" value="SIGMA54_INTERACT_4"/>
    <property type="match status" value="1"/>
</dbReference>
<gene>
    <name evidence="7" type="ORF">MOZ64_05605</name>
</gene>
<dbReference type="PROSITE" id="PS51096">
    <property type="entry name" value="PTS_EIIA_TYPE_4"/>
    <property type="match status" value="1"/>
</dbReference>
<sequence length="929" mass="106823">MNTQQIIDYVYSIVNENYLERKFASKEMIGVSAKEIAEHFGTYRSAISNLLNKEVEKGNFIKILSKPVTYIPRDVLEKKLNHTIQQNSFTLDEVNSYLFANNNETNPFSIIIGYDGSQANQVAEAQSAILYPPKGLHTLITGESGTGKTLFAHAMYNYGRQIKHATEEEYPFVEFNCADYYYNPQLLLSQLFGHIKGAFTGAEQEAIGLVEKANHGILFLDEIHRLPPEGQELLFYLMDTGHYRKMGEANTTRTSDILIIGATTENPNDVLLRTFKRRIPLTIKLPPLRERPIEERLKLVENLFSREASITKQVYVIDPRILKAFVIYDFPENIGQLASEIKILCARSFLAKKDADTNEVHVRYTFLSENIKSFYKKRNGDEYTFEGDLESYNYNLIISPSNEISHSKQIFMKDSYNTLMEEIKDHSSKSASQEEAAQAISSAVSNYYNDILNKLYFKNIKKEELDKIIDPEIVDFSMDIMKTIRNDLDIKISEQNILILAFHLKFLVDRLRKNASMESTNLYTKTGDQLIDTIIHQIESHFSVQLPADESKFFQMLIKNITNHEQIDETNNALLFILAHGNTASSIADVCNRLLHTHFVNAFDMPLTQDVQTSYHLFIKRVSELQPKKGIIILADMGSLLNFGKQLTKDTGIPTHTIPNVSTALALDFAHIMLNRNDHADILYNEYLIKNNTPTIPVQNKKKPVIISTCSSGKGTSIAFKNAIESLLAKNSLNFIRVIALNNHDLQQNEAEITKKYNVLAVVGNIHLDLNIPFFHITDLIDTEKQKQFILFIERSGFQQTNRIHPKNETTESKTIHFLEEHVLYVNPVVAEKVSNQFLDDAFKELQYQNEDMDTIRFSLILHLGFMIERLITHTYIKFDHKDEYIKRHQLEFNGLKKHVMDIEDTFEIHITDDEICYLLMTLYPENKK</sequence>
<keyword evidence="3" id="KW-0067">ATP-binding</keyword>
<keyword evidence="1" id="KW-0808">Transferase</keyword>
<dbReference type="InterPro" id="IPR002078">
    <property type="entry name" value="Sigma_54_int"/>
</dbReference>
<evidence type="ECO:0000259" key="6">
    <source>
        <dbReference type="PROSITE" id="PS51372"/>
    </source>
</evidence>
<evidence type="ECO:0000256" key="1">
    <source>
        <dbReference type="ARBA" id="ARBA00022679"/>
    </source>
</evidence>
<dbReference type="InterPro" id="IPR011608">
    <property type="entry name" value="PRD"/>
</dbReference>
<comment type="caution">
    <text evidence="7">The sequence shown here is derived from an EMBL/GenBank/DDBJ whole genome shotgun (WGS) entry which is preliminary data.</text>
</comment>
<dbReference type="Pfam" id="PF00874">
    <property type="entry name" value="PRD"/>
    <property type="match status" value="2"/>
</dbReference>
<name>A0ABU4WL80_9FIRM</name>
<dbReference type="PANTHER" id="PTHR32071:SF90">
    <property type="entry name" value="TRANSCRIPTIONAL REGULATORY PROTEIN LEVR"/>
    <property type="match status" value="1"/>
</dbReference>
<keyword evidence="2" id="KW-0547">Nucleotide-binding</keyword>
<dbReference type="InterPro" id="IPR036662">
    <property type="entry name" value="PTS_EIIA_man-typ_sf"/>
</dbReference>
<evidence type="ECO:0000313" key="8">
    <source>
        <dbReference type="Proteomes" id="UP001285244"/>
    </source>
</evidence>
<reference evidence="7 8" key="1">
    <citation type="submission" date="2022-03" db="EMBL/GenBank/DDBJ databases">
        <title>Novel taxa within the pig intestine.</title>
        <authorList>
            <person name="Wylensek D."/>
            <person name="Bishof K."/>
            <person name="Afrizal A."/>
            <person name="Clavel T."/>
        </authorList>
    </citation>
    <scope>NUCLEOTIDE SEQUENCE [LARGE SCALE GENOMIC DNA]</scope>
    <source>
        <strain evidence="7 8">Cla-KB-P134</strain>
    </source>
</reference>
<dbReference type="SUPFAM" id="SSF53062">
    <property type="entry name" value="PTS system fructose IIA component-like"/>
    <property type="match status" value="1"/>
</dbReference>
<dbReference type="Gene3D" id="3.40.50.510">
    <property type="entry name" value="Phosphotransferase system, mannose-type IIA component"/>
    <property type="match status" value="1"/>
</dbReference>
<feature type="domain" description="PRD" evidence="6">
    <location>
        <begin position="826"/>
        <end position="929"/>
    </location>
</feature>
<evidence type="ECO:0000256" key="2">
    <source>
        <dbReference type="ARBA" id="ARBA00022741"/>
    </source>
</evidence>
<dbReference type="RefSeq" id="WP_320325609.1">
    <property type="nucleotide sequence ID" value="NZ_JALBUS010000006.1"/>
</dbReference>
<dbReference type="PROSITE" id="PS51372">
    <property type="entry name" value="PRD_2"/>
    <property type="match status" value="2"/>
</dbReference>
<dbReference type="InterPro" id="IPR027417">
    <property type="entry name" value="P-loop_NTPase"/>
</dbReference>